<dbReference type="EMBL" id="JAKZFC010000007">
    <property type="protein sequence ID" value="MCH7323377.1"/>
    <property type="molecule type" value="Genomic_DNA"/>
</dbReference>
<proteinExistence type="predicted"/>
<dbReference type="Proteomes" id="UP001316087">
    <property type="component" value="Unassembled WGS sequence"/>
</dbReference>
<feature type="domain" description="Aminoglycoside phosphotransferase" evidence="1">
    <location>
        <begin position="9"/>
        <end position="224"/>
    </location>
</feature>
<keyword evidence="3" id="KW-1185">Reference proteome</keyword>
<protein>
    <submittedName>
        <fullName evidence="2">Aminoglycoside phosphotransferase family protein</fullName>
    </submittedName>
</protein>
<organism evidence="2 3">
    <name type="scientific">Solibacillus palustris</name>
    <dbReference type="NCBI Taxonomy" id="2908203"/>
    <lineage>
        <taxon>Bacteria</taxon>
        <taxon>Bacillati</taxon>
        <taxon>Bacillota</taxon>
        <taxon>Bacilli</taxon>
        <taxon>Bacillales</taxon>
        <taxon>Caryophanaceae</taxon>
        <taxon>Solibacillus</taxon>
    </lineage>
</organism>
<name>A0ABS9UG89_9BACL</name>
<accession>A0ABS9UG89</accession>
<dbReference type="InterPro" id="IPR011009">
    <property type="entry name" value="Kinase-like_dom_sf"/>
</dbReference>
<evidence type="ECO:0000259" key="1">
    <source>
        <dbReference type="Pfam" id="PF01636"/>
    </source>
</evidence>
<dbReference type="SUPFAM" id="SSF56112">
    <property type="entry name" value="Protein kinase-like (PK-like)"/>
    <property type="match status" value="1"/>
</dbReference>
<evidence type="ECO:0000313" key="3">
    <source>
        <dbReference type="Proteomes" id="UP001316087"/>
    </source>
</evidence>
<comment type="caution">
    <text evidence="2">The sequence shown here is derived from an EMBL/GenBank/DDBJ whole genome shotgun (WGS) entry which is preliminary data.</text>
</comment>
<gene>
    <name evidence="2" type="ORF">LZ480_15990</name>
</gene>
<dbReference type="Pfam" id="PF01636">
    <property type="entry name" value="APH"/>
    <property type="match status" value="1"/>
</dbReference>
<dbReference type="RefSeq" id="WP_241370548.1">
    <property type="nucleotide sequence ID" value="NZ_JAKZFC010000007.1"/>
</dbReference>
<sequence length="277" mass="31875">MREIKLYDITKGFSKDKKYVAEMNGEKVVVRLFDNQERKEREYAVMEEAYGRGVNCANPITIETGKMVSSFIEGIDGEEAIHTLSAQQQYDLGVAASADLRKIHTIEANENTWYEGQVSKYRRYIARYQELPLKIEGDTQIMQFIEERIHLMKGRPSVLQHDDFHLPNLIVNDGHYNGVIDFGRFDYGDPVHDFIKLGMFSAELSVPFCKGLLEGYYGGQPSEAFWELYALYLAMGVFSAIVWGQLMEDGANLLQHAKRFTADHDGFTRVVPRWYEE</sequence>
<evidence type="ECO:0000313" key="2">
    <source>
        <dbReference type="EMBL" id="MCH7323377.1"/>
    </source>
</evidence>
<dbReference type="InterPro" id="IPR002575">
    <property type="entry name" value="Aminoglycoside_PTrfase"/>
</dbReference>
<reference evidence="2 3" key="1">
    <citation type="submission" date="2022-03" db="EMBL/GenBank/DDBJ databases">
        <authorList>
            <person name="Jo J.-H."/>
            <person name="Im W.-T."/>
        </authorList>
    </citation>
    <scope>NUCLEOTIDE SEQUENCE [LARGE SCALE GENOMIC DNA]</scope>
    <source>
        <strain evidence="2 3">MA9</strain>
    </source>
</reference>
<dbReference type="PANTHER" id="PTHR41283">
    <property type="entry name" value="AMINOGLYCOSIDE PHOSPHOTRANSFERASE"/>
    <property type="match status" value="1"/>
</dbReference>
<dbReference type="PANTHER" id="PTHR41283:SF1">
    <property type="entry name" value="AMINOGLYCOSIDE PHOSPHOTRANSFERASE DOMAIN-CONTAINING PROTEIN"/>
    <property type="match status" value="1"/>
</dbReference>
<dbReference type="Gene3D" id="3.90.1200.10">
    <property type="match status" value="1"/>
</dbReference>